<feature type="region of interest" description="Disordered" evidence="2">
    <location>
        <begin position="998"/>
        <end position="1023"/>
    </location>
</feature>
<dbReference type="SUPFAM" id="SSF48371">
    <property type="entry name" value="ARM repeat"/>
    <property type="match status" value="1"/>
</dbReference>
<dbReference type="GO" id="GO:0051056">
    <property type="term" value="P:regulation of small GTPase mediated signal transduction"/>
    <property type="evidence" value="ECO:0007669"/>
    <property type="project" value="InterPro"/>
</dbReference>
<dbReference type="Pfam" id="PF02145">
    <property type="entry name" value="Rap_GAP"/>
    <property type="match status" value="1"/>
</dbReference>
<feature type="region of interest" description="Disordered" evidence="2">
    <location>
        <begin position="140"/>
        <end position="164"/>
    </location>
</feature>
<dbReference type="InterPro" id="IPR016024">
    <property type="entry name" value="ARM-type_fold"/>
</dbReference>
<dbReference type="InterPro" id="IPR039930">
    <property type="entry name" value="RALGAPB"/>
</dbReference>
<dbReference type="Gene3D" id="3.40.50.11210">
    <property type="entry name" value="Rap/Ran-GAP"/>
    <property type="match status" value="1"/>
</dbReference>
<comment type="caution">
    <text evidence="4">The sequence shown here is derived from an EMBL/GenBank/DDBJ whole genome shotgun (WGS) entry which is preliminary data.</text>
</comment>
<feature type="compositionally biased region" description="Basic and acidic residues" evidence="2">
    <location>
        <begin position="146"/>
        <end position="157"/>
    </location>
</feature>
<organism evidence="4 5">
    <name type="scientific">Geranomyces variabilis</name>
    <dbReference type="NCBI Taxonomy" id="109894"/>
    <lineage>
        <taxon>Eukaryota</taxon>
        <taxon>Fungi</taxon>
        <taxon>Fungi incertae sedis</taxon>
        <taxon>Chytridiomycota</taxon>
        <taxon>Chytridiomycota incertae sedis</taxon>
        <taxon>Chytridiomycetes</taxon>
        <taxon>Spizellomycetales</taxon>
        <taxon>Powellomycetaceae</taxon>
        <taxon>Geranomyces</taxon>
    </lineage>
</organism>
<feature type="compositionally biased region" description="Polar residues" evidence="2">
    <location>
        <begin position="1005"/>
        <end position="1015"/>
    </location>
</feature>
<evidence type="ECO:0000313" key="4">
    <source>
        <dbReference type="EMBL" id="KAJ3173367.1"/>
    </source>
</evidence>
<evidence type="ECO:0000256" key="2">
    <source>
        <dbReference type="SAM" id="MobiDB-lite"/>
    </source>
</evidence>
<keyword evidence="1" id="KW-0343">GTPase activation</keyword>
<evidence type="ECO:0000313" key="5">
    <source>
        <dbReference type="Proteomes" id="UP001212152"/>
    </source>
</evidence>
<dbReference type="Proteomes" id="UP001212152">
    <property type="component" value="Unassembled WGS sequence"/>
</dbReference>
<dbReference type="InterPro" id="IPR000331">
    <property type="entry name" value="Rap/Ran_GAP_dom"/>
</dbReference>
<reference evidence="4" key="1">
    <citation type="submission" date="2020-05" db="EMBL/GenBank/DDBJ databases">
        <title>Phylogenomic resolution of chytrid fungi.</title>
        <authorList>
            <person name="Stajich J.E."/>
            <person name="Amses K."/>
            <person name="Simmons R."/>
            <person name="Seto K."/>
            <person name="Myers J."/>
            <person name="Bonds A."/>
            <person name="Quandt C.A."/>
            <person name="Barry K."/>
            <person name="Liu P."/>
            <person name="Grigoriev I."/>
            <person name="Longcore J.E."/>
            <person name="James T.Y."/>
        </authorList>
    </citation>
    <scope>NUCLEOTIDE SEQUENCE</scope>
    <source>
        <strain evidence="4">JEL0379</strain>
    </source>
</reference>
<protein>
    <recommendedName>
        <fullName evidence="3">Rap-GAP domain-containing protein</fullName>
    </recommendedName>
</protein>
<feature type="region of interest" description="Disordered" evidence="2">
    <location>
        <begin position="1059"/>
        <end position="1086"/>
    </location>
</feature>
<keyword evidence="5" id="KW-1185">Reference proteome</keyword>
<dbReference type="Pfam" id="PF20412">
    <property type="entry name" value="RALGAPB_N"/>
    <property type="match status" value="1"/>
</dbReference>
<proteinExistence type="predicted"/>
<gene>
    <name evidence="4" type="ORF">HDU87_007636</name>
</gene>
<dbReference type="InterPro" id="IPR035974">
    <property type="entry name" value="Rap/Ran-GAP_sf"/>
</dbReference>
<evidence type="ECO:0000259" key="3">
    <source>
        <dbReference type="PROSITE" id="PS50085"/>
    </source>
</evidence>
<name>A0AAD5TGC9_9FUNG</name>
<evidence type="ECO:0000256" key="1">
    <source>
        <dbReference type="ARBA" id="ARBA00022468"/>
    </source>
</evidence>
<dbReference type="EMBL" id="JADGJQ010000071">
    <property type="protein sequence ID" value="KAJ3173367.1"/>
    <property type="molecule type" value="Genomic_DNA"/>
</dbReference>
<sequence>MFIDRVAELGLLEHDPDSNILRGFPLGVQKALIAQVTHCLLPPPPPPSYVTASPTPQQPELLTSPAHVRWAMEIVGQGFALPIEDSGVIWMTVAVYESWLLNKRPVGIDQAIDTAVEQRFWQTIFEQFTLLFQPRPKSEMQQNPWIHDRSKSKDHHPAGGSDEPDLVGTHVELCHAVLRIVCSAGRTLGARFSEETWIVLLKVMMGAADCLLREPVADLSGGLSSYFPADGLSKTDRHQTAVVDAEDPAPRMADELCEHIVRVLLELWLRSKLMSVYMWDNLKTLFVLWTHRVKVIHQWNATILGLSERVVGLLYGHAEGADKLYIDVSETYSVTLELPSEFVVYAWHRLIYILGNPNTLPAPNFELAIQGIGRVIHVWHTIGTADGPILHDAPSVPDGNTLLHMFAAWLFEATTQVPLEYADGKAAALGILCRIFCQPQRRSPFQATYLERFYTALKEGLRSDPESLTAILLNSCSLFTQPLHGLRILVPDFVIALKRVLNSGIPTTAELRRCAYSVASCLLPLPNHFRGVSLGPAWDRYEMYGASADDPLVARTVRAMYAKANDGARSESGEPLFRQLKHHLCEILLLSLHSESVPSNSRYLLHLLGIFVAEDAPFCPGLPALVVRCIQEMLTAWPPDVAKTAFQTLNGLAGYYKYLRRDNKSCPKELVMTLCRYIDSHLDEDNLVAAQSLIIAAYDCMTRWVVCGQWIVEERATLLSVIATLSRGIAVLDREDEFGAVGDGDAGAQSAWNSVVASSHTASGSSTPAPLLSNTQRDAHAVAGAAGNGANLLAEKKKVPRHGMAASKLIPKLRSQPAQTKDAEHKGGGFVSTGTKDAGLGLPTFASLTAEMMIKGAAEMALSRMANQLGNFPPYGERTGVSSISSIWSEEEELQRIVKVQRQLQRAKRKPHAVGNSEDQAIAEDEAPVTLQDYKRYMRYYAFDKRTVLGILETPAWVTSVPQRTPAMTMILRDSSGKYTWMGSMKYVEDDNAEWTSVIAPPPFDSSSELSQNDRPQPRSYPYTPRNAAVCNLPSVNDSAIPSLESSEETDRWRDAVARTAAARPQPRALAKTRTAANPPQAADPMDPDLPTASFRLFLAQTGYLAAATRGKMWPLPITDALLAELRRIDTLPERDCIPVTVLFARCWRDGVEDMLKGRTITRDFDEFIHCLGWPVDLATHRGYNGGSWRSPTGTACYFASKHVEVVFNVPYYSQATGAGAGVEDMYLVTPTVCVVWLEDGYRHAALQARIVAAGCLAQVYLFIVPIHDGLFCIKVGKVGFGEEDKTTLGPIIDGAVISRHSLGTLVRATAVRAHASCRASKGNYRRPALVRRHDIEGLCNKFRATQGVGRFYADLFS</sequence>
<dbReference type="PROSITE" id="PS50085">
    <property type="entry name" value="RAPGAP"/>
    <property type="match status" value="1"/>
</dbReference>
<feature type="compositionally biased region" description="Low complexity" evidence="2">
    <location>
        <begin position="1059"/>
        <end position="1070"/>
    </location>
</feature>
<dbReference type="InterPro" id="IPR046859">
    <property type="entry name" value="RGPA/RALGAPB_N"/>
</dbReference>
<dbReference type="GO" id="GO:0005096">
    <property type="term" value="F:GTPase activator activity"/>
    <property type="evidence" value="ECO:0007669"/>
    <property type="project" value="UniProtKB-KW"/>
</dbReference>
<accession>A0AAD5TGC9</accession>
<dbReference type="PANTHER" id="PTHR21344">
    <property type="entry name" value="RAL GTPASE-ACTIVATING PROTEIN SUBUNIT BETA"/>
    <property type="match status" value="1"/>
</dbReference>
<feature type="domain" description="Rap-GAP" evidence="3">
    <location>
        <begin position="1126"/>
        <end position="1339"/>
    </location>
</feature>
<dbReference type="SUPFAM" id="SSF111347">
    <property type="entry name" value="Rap/Ran-GAP"/>
    <property type="match status" value="1"/>
</dbReference>
<dbReference type="PANTHER" id="PTHR21344:SF1">
    <property type="entry name" value="RAL GTPASE-ACTIVATING PROTEIN SUBUNIT BETA"/>
    <property type="match status" value="1"/>
</dbReference>